<keyword evidence="2" id="KW-1133">Transmembrane helix</keyword>
<dbReference type="InterPro" id="IPR033579">
    <property type="entry name" value="TMEM128"/>
</dbReference>
<feature type="transmembrane region" description="Helical" evidence="2">
    <location>
        <begin position="126"/>
        <end position="150"/>
    </location>
</feature>
<dbReference type="Gramene" id="Kaladp0054s0018.1.v1.1">
    <property type="protein sequence ID" value="Kaladp0054s0018.1.v1.1"/>
    <property type="gene ID" value="Kaladp0054s0018.v1.1"/>
</dbReference>
<feature type="region of interest" description="Disordered" evidence="1">
    <location>
        <begin position="1"/>
        <end position="26"/>
    </location>
</feature>
<keyword evidence="4" id="KW-1185">Reference proteome</keyword>
<organism evidence="3 4">
    <name type="scientific">Kalanchoe fedtschenkoi</name>
    <name type="common">Lavender scallops</name>
    <name type="synonym">South American air plant</name>
    <dbReference type="NCBI Taxonomy" id="63787"/>
    <lineage>
        <taxon>Eukaryota</taxon>
        <taxon>Viridiplantae</taxon>
        <taxon>Streptophyta</taxon>
        <taxon>Embryophyta</taxon>
        <taxon>Tracheophyta</taxon>
        <taxon>Spermatophyta</taxon>
        <taxon>Magnoliopsida</taxon>
        <taxon>eudicotyledons</taxon>
        <taxon>Gunneridae</taxon>
        <taxon>Pentapetalae</taxon>
        <taxon>Saxifragales</taxon>
        <taxon>Crassulaceae</taxon>
        <taxon>Kalanchoe</taxon>
    </lineage>
</organism>
<dbReference type="OMA" id="CIMLNIA"/>
<dbReference type="Proteomes" id="UP000594263">
    <property type="component" value="Unplaced"/>
</dbReference>
<evidence type="ECO:0000313" key="4">
    <source>
        <dbReference type="Proteomes" id="UP000594263"/>
    </source>
</evidence>
<proteinExistence type="predicted"/>
<evidence type="ECO:0000256" key="1">
    <source>
        <dbReference type="SAM" id="MobiDB-lite"/>
    </source>
</evidence>
<evidence type="ECO:0000256" key="2">
    <source>
        <dbReference type="SAM" id="Phobius"/>
    </source>
</evidence>
<feature type="transmembrane region" description="Helical" evidence="2">
    <location>
        <begin position="90"/>
        <end position="114"/>
    </location>
</feature>
<keyword evidence="2" id="KW-0812">Transmembrane</keyword>
<name>A0A7N0ZZQ6_KALFE</name>
<evidence type="ECO:0000313" key="3">
    <source>
        <dbReference type="EnsemblPlants" id="Kaladp0054s0018.1.v1.1"/>
    </source>
</evidence>
<feature type="transmembrane region" description="Helical" evidence="2">
    <location>
        <begin position="157"/>
        <end position="177"/>
    </location>
</feature>
<dbReference type="PANTHER" id="PTHR31134">
    <property type="entry name" value="TRANSMEMBRANE PROTEIN 128"/>
    <property type="match status" value="1"/>
</dbReference>
<dbReference type="AlphaFoldDB" id="A0A7N0ZZQ6"/>
<feature type="transmembrane region" description="Helical" evidence="2">
    <location>
        <begin position="47"/>
        <end position="69"/>
    </location>
</feature>
<reference evidence="3" key="1">
    <citation type="submission" date="2021-01" db="UniProtKB">
        <authorList>
            <consortium name="EnsemblPlants"/>
        </authorList>
    </citation>
    <scope>IDENTIFICATION</scope>
</reference>
<protein>
    <recommendedName>
        <fullName evidence="5">Transmembrane protein 128</fullName>
    </recommendedName>
</protein>
<keyword evidence="2" id="KW-0472">Membrane</keyword>
<dbReference type="Pfam" id="PF20479">
    <property type="entry name" value="TMEM128"/>
    <property type="match status" value="1"/>
</dbReference>
<dbReference type="PANTHER" id="PTHR31134:SF1">
    <property type="entry name" value="TRANSMEMBRANE PROTEIN 128"/>
    <property type="match status" value="1"/>
</dbReference>
<accession>A0A7N0ZZQ6</accession>
<sequence>MSGGTPVAGGLMRQRHSQGYASSGDDLEDDASSRYATTFFAPAQKQLTWVEVSETVLWIASAAFIIYYGDRHSNFIYLLWHDDRIRRLPLYLGMVSVLVNVLIFFYTSVLAWSFKAGEKVELLNPSTLPLVTLLGVVSFCLFAFSLWPIWSFLTIPLLFTLLMALVVIAPSMMMGSFTPQNLL</sequence>
<dbReference type="EnsemblPlants" id="Kaladp0054s0018.1.v1.1">
    <property type="protein sequence ID" value="Kaladp0054s0018.1.v1.1"/>
    <property type="gene ID" value="Kaladp0054s0018.v1.1"/>
</dbReference>
<evidence type="ECO:0008006" key="5">
    <source>
        <dbReference type="Google" id="ProtNLM"/>
    </source>
</evidence>